<evidence type="ECO:0008006" key="3">
    <source>
        <dbReference type="Google" id="ProtNLM"/>
    </source>
</evidence>
<dbReference type="InterPro" id="IPR049254">
    <property type="entry name" value="Phage_tail_terminator"/>
</dbReference>
<gene>
    <name evidence="1" type="ORF">BP422_11995</name>
</gene>
<organism evidence="1 2">
    <name type="scientific">Brevibacillus formosus</name>
    <dbReference type="NCBI Taxonomy" id="54913"/>
    <lineage>
        <taxon>Bacteria</taxon>
        <taxon>Bacillati</taxon>
        <taxon>Bacillota</taxon>
        <taxon>Bacilli</taxon>
        <taxon>Bacillales</taxon>
        <taxon>Paenibacillaceae</taxon>
        <taxon>Brevibacillus</taxon>
    </lineage>
</organism>
<accession>A0A220MGU8</accession>
<sequence>MLTRVQINRAINEKINSEFPTIPIQSSDVEEGFDRPSFFVMLETNNGDGGQFSTQRDMTCRILFFPTNRYDYKEEAYDVQDRLEKLFSLNFAVADRTFTIDDYSSRIFDKVVHYDFDFTFFDDPAVDPCAGENQEKMQELKLRG</sequence>
<evidence type="ECO:0000313" key="1">
    <source>
        <dbReference type="EMBL" id="ASJ54205.1"/>
    </source>
</evidence>
<dbReference type="AlphaFoldDB" id="A0A220MGU8"/>
<dbReference type="RefSeq" id="WP_088907987.1">
    <property type="nucleotide sequence ID" value="NZ_CP018145.1"/>
</dbReference>
<dbReference type="KEGG" id="bfm:BP422_11995"/>
<dbReference type="Proteomes" id="UP000197781">
    <property type="component" value="Chromosome"/>
</dbReference>
<proteinExistence type="predicted"/>
<dbReference type="EMBL" id="CP018145">
    <property type="protein sequence ID" value="ASJ54205.1"/>
    <property type="molecule type" value="Genomic_DNA"/>
</dbReference>
<reference evidence="1 2" key="1">
    <citation type="submission" date="2016-11" db="EMBL/GenBank/DDBJ databases">
        <authorList>
            <person name="Jaros S."/>
            <person name="Januszkiewicz K."/>
            <person name="Wedrychowicz H."/>
        </authorList>
    </citation>
    <scope>NUCLEOTIDE SEQUENCE [LARGE SCALE GENOMIC DNA]</scope>
    <source>
        <strain evidence="1 2">NF2</strain>
    </source>
</reference>
<protein>
    <recommendedName>
        <fullName evidence="3">Phage protein</fullName>
    </recommendedName>
</protein>
<dbReference type="Pfam" id="PF20765">
    <property type="entry name" value="Phage_tail_terminator_8"/>
    <property type="match status" value="1"/>
</dbReference>
<evidence type="ECO:0000313" key="2">
    <source>
        <dbReference type="Proteomes" id="UP000197781"/>
    </source>
</evidence>
<name>A0A220MGU8_9BACL</name>